<evidence type="ECO:0000256" key="1">
    <source>
        <dbReference type="SAM" id="MobiDB-lite"/>
    </source>
</evidence>
<reference evidence="2 3" key="1">
    <citation type="journal article" date="2023" name="Life. Sci Alliance">
        <title>Evolutionary insights into 3D genome organization and epigenetic landscape of Vigna mungo.</title>
        <authorList>
            <person name="Junaid A."/>
            <person name="Singh B."/>
            <person name="Bhatia S."/>
        </authorList>
    </citation>
    <scope>NUCLEOTIDE SEQUENCE [LARGE SCALE GENOMIC DNA]</scope>
    <source>
        <strain evidence="2">Urdbean</strain>
    </source>
</reference>
<feature type="compositionally biased region" description="Polar residues" evidence="1">
    <location>
        <begin position="45"/>
        <end position="60"/>
    </location>
</feature>
<gene>
    <name evidence="2" type="ORF">V8G54_012043</name>
</gene>
<feature type="region of interest" description="Disordered" evidence="1">
    <location>
        <begin position="45"/>
        <end position="133"/>
    </location>
</feature>
<dbReference type="EMBL" id="CP144697">
    <property type="protein sequence ID" value="WVZ14477.1"/>
    <property type="molecule type" value="Genomic_DNA"/>
</dbReference>
<evidence type="ECO:0000313" key="2">
    <source>
        <dbReference type="EMBL" id="WVZ14477.1"/>
    </source>
</evidence>
<protein>
    <submittedName>
        <fullName evidence="2">Uncharacterized protein</fullName>
    </submittedName>
</protein>
<organism evidence="2 3">
    <name type="scientific">Vigna mungo</name>
    <name type="common">Black gram</name>
    <name type="synonym">Phaseolus mungo</name>
    <dbReference type="NCBI Taxonomy" id="3915"/>
    <lineage>
        <taxon>Eukaryota</taxon>
        <taxon>Viridiplantae</taxon>
        <taxon>Streptophyta</taxon>
        <taxon>Embryophyta</taxon>
        <taxon>Tracheophyta</taxon>
        <taxon>Spermatophyta</taxon>
        <taxon>Magnoliopsida</taxon>
        <taxon>eudicotyledons</taxon>
        <taxon>Gunneridae</taxon>
        <taxon>Pentapetalae</taxon>
        <taxon>rosids</taxon>
        <taxon>fabids</taxon>
        <taxon>Fabales</taxon>
        <taxon>Fabaceae</taxon>
        <taxon>Papilionoideae</taxon>
        <taxon>50 kb inversion clade</taxon>
        <taxon>NPAAA clade</taxon>
        <taxon>indigoferoid/millettioid clade</taxon>
        <taxon>Phaseoleae</taxon>
        <taxon>Vigna</taxon>
    </lineage>
</organism>
<feature type="compositionally biased region" description="Basic and acidic residues" evidence="1">
    <location>
        <begin position="68"/>
        <end position="82"/>
    </location>
</feature>
<name>A0AAQ3S1V5_VIGMU</name>
<keyword evidence="3" id="KW-1185">Reference proteome</keyword>
<evidence type="ECO:0000313" key="3">
    <source>
        <dbReference type="Proteomes" id="UP001374535"/>
    </source>
</evidence>
<feature type="compositionally biased region" description="Low complexity" evidence="1">
    <location>
        <begin position="83"/>
        <end position="96"/>
    </location>
</feature>
<dbReference type="Proteomes" id="UP001374535">
    <property type="component" value="Chromosome 4"/>
</dbReference>
<proteinExistence type="predicted"/>
<sequence length="133" mass="15134">MHVGPTLHHQLRRDHQLCPPSHLETRFRNLKSFLLTKAYTFPTSTSRNKASFNFLPSKQNPDFGYTYSHDKKGVEEKPKDEFVSSPTFTPSSSEKSLMSSIFKPKQKDGSKKHSPLRSFNSPSPSPPQRKGCL</sequence>
<dbReference type="AlphaFoldDB" id="A0AAQ3S1V5"/>
<accession>A0AAQ3S1V5</accession>